<evidence type="ECO:0000313" key="3">
    <source>
        <dbReference type="Proteomes" id="UP000595823"/>
    </source>
</evidence>
<organism evidence="2 3">
    <name type="scientific">Salicibibacter cibarius</name>
    <dbReference type="NCBI Taxonomy" id="2743000"/>
    <lineage>
        <taxon>Bacteria</taxon>
        <taxon>Bacillati</taxon>
        <taxon>Bacillota</taxon>
        <taxon>Bacilli</taxon>
        <taxon>Bacillales</taxon>
        <taxon>Bacillaceae</taxon>
        <taxon>Salicibibacter</taxon>
    </lineage>
</organism>
<accession>A0A7T7CCB7</accession>
<name>A0A7T7CCB7_9BACI</name>
<gene>
    <name evidence="2" type="ORF">HUG15_15505</name>
</gene>
<dbReference type="RefSeq" id="WP_200123956.1">
    <property type="nucleotide sequence ID" value="NZ_CP054705.1"/>
</dbReference>
<feature type="domain" description="General stress protein 17M-like" evidence="1">
    <location>
        <begin position="6"/>
        <end position="99"/>
    </location>
</feature>
<proteinExistence type="predicted"/>
<dbReference type="InterPro" id="IPR025889">
    <property type="entry name" value="GSP17M-like_dom"/>
</dbReference>
<protein>
    <submittedName>
        <fullName evidence="2">General stress protein</fullName>
    </submittedName>
</protein>
<evidence type="ECO:0000259" key="1">
    <source>
        <dbReference type="Pfam" id="PF11181"/>
    </source>
</evidence>
<dbReference type="AlphaFoldDB" id="A0A7T7CCB7"/>
<sequence length="115" mass="12793">MQKPIFKEYMSDDEAVRAIKKLKTQVNTDNIYVITHDDEHTDRVANRAGANKVGVDETGFGVSVKNIFRKKEDELRAKLEKLGFSETEAKQLESELDKGAVIVAATEAPEGVVVE</sequence>
<dbReference type="KEGG" id="scia:HUG15_15505"/>
<dbReference type="Pfam" id="PF11181">
    <property type="entry name" value="YflT"/>
    <property type="match status" value="1"/>
</dbReference>
<reference evidence="2 3" key="1">
    <citation type="submission" date="2020-06" db="EMBL/GenBank/DDBJ databases">
        <title>Genomic analysis of Salicibibacter sp. NKC5-3.</title>
        <authorList>
            <person name="Oh Y.J."/>
        </authorList>
    </citation>
    <scope>NUCLEOTIDE SEQUENCE [LARGE SCALE GENOMIC DNA]</scope>
    <source>
        <strain evidence="2 3">NKC5-3</strain>
    </source>
</reference>
<keyword evidence="3" id="KW-1185">Reference proteome</keyword>
<dbReference type="Proteomes" id="UP000595823">
    <property type="component" value="Chromosome"/>
</dbReference>
<dbReference type="EMBL" id="CP054705">
    <property type="protein sequence ID" value="QQK76829.1"/>
    <property type="molecule type" value="Genomic_DNA"/>
</dbReference>
<evidence type="ECO:0000313" key="2">
    <source>
        <dbReference type="EMBL" id="QQK76829.1"/>
    </source>
</evidence>